<reference evidence="2 3" key="1">
    <citation type="submission" date="2018-02" db="EMBL/GenBank/DDBJ databases">
        <title>The genomes of Aspergillus section Nigri reveals drivers in fungal speciation.</title>
        <authorList>
            <consortium name="DOE Joint Genome Institute"/>
            <person name="Vesth T.C."/>
            <person name="Nybo J."/>
            <person name="Theobald S."/>
            <person name="Brandl J."/>
            <person name="Frisvad J.C."/>
            <person name="Nielsen K.F."/>
            <person name="Lyhne E.K."/>
            <person name="Kogle M.E."/>
            <person name="Kuo A."/>
            <person name="Riley R."/>
            <person name="Clum A."/>
            <person name="Nolan M."/>
            <person name="Lipzen A."/>
            <person name="Salamov A."/>
            <person name="Henrissat B."/>
            <person name="Wiebenga A."/>
            <person name="De vries R.P."/>
            <person name="Grigoriev I.V."/>
            <person name="Mortensen U.H."/>
            <person name="Andersen M.R."/>
            <person name="Baker S.E."/>
        </authorList>
    </citation>
    <scope>NUCLEOTIDE SEQUENCE [LARGE SCALE GENOMIC DNA]</scope>
    <source>
        <strain evidence="2 3">CBS 114.80</strain>
    </source>
</reference>
<accession>A0A2V5HXW3</accession>
<organism evidence="2 3">
    <name type="scientific">Aspergillus indologenus CBS 114.80</name>
    <dbReference type="NCBI Taxonomy" id="1450541"/>
    <lineage>
        <taxon>Eukaryota</taxon>
        <taxon>Fungi</taxon>
        <taxon>Dikarya</taxon>
        <taxon>Ascomycota</taxon>
        <taxon>Pezizomycotina</taxon>
        <taxon>Eurotiomycetes</taxon>
        <taxon>Eurotiomycetidae</taxon>
        <taxon>Eurotiales</taxon>
        <taxon>Aspergillaceae</taxon>
        <taxon>Aspergillus</taxon>
        <taxon>Aspergillus subgen. Circumdati</taxon>
    </lineage>
</organism>
<gene>
    <name evidence="2" type="ORF">BP00DRAFT_460126</name>
</gene>
<feature type="compositionally biased region" description="Basic and acidic residues" evidence="1">
    <location>
        <begin position="9"/>
        <end position="18"/>
    </location>
</feature>
<evidence type="ECO:0000256" key="1">
    <source>
        <dbReference type="SAM" id="MobiDB-lite"/>
    </source>
</evidence>
<protein>
    <submittedName>
        <fullName evidence="2">Uncharacterized protein</fullName>
    </submittedName>
</protein>
<name>A0A2V5HXW3_9EURO</name>
<dbReference type="EMBL" id="KZ825567">
    <property type="protein sequence ID" value="PYI27572.1"/>
    <property type="molecule type" value="Genomic_DNA"/>
</dbReference>
<feature type="region of interest" description="Disordered" evidence="1">
    <location>
        <begin position="1"/>
        <end position="74"/>
    </location>
</feature>
<keyword evidence="3" id="KW-1185">Reference proteome</keyword>
<dbReference type="AlphaFoldDB" id="A0A2V5HXW3"/>
<sequence>MENELSTHASHESDKTSELSHSSPPSPLSIGVDSQHVSKQLPTADNEVPIQATHKSVDSSTSSHNSPGISPGDGVCPTTSQFNLCYRSKFTQWKHAATAHIPGSDSLEFYIQSFLDLLKDVPPFFHSPPEEVVRNVGDCLIESEMCIESTEDPSCDQPRMSLKYRHFIAKPWPVTCRTATEMPTEVAIPASANPLRAGYFTSIALAWSYIFSARWVEILQQAGLECQMFHAKGLQLENSFWDIVLQGHWEARCKDPEDEEEQVYSPWMLRLSDITNPQDEWESVASDSALAYGALVEFCKLEGLEGELLIGLASILDLEPWTISKPKFPPPVMIPAMPVCPGPVCKNTIYYKLFRSIDQCMFLSSTGEAIDSLICSVFFDPSVPCNLVGAAFLGIIEALSPADTMSKRQLHSEHKPCDGLSPFIDKIDKQQLLNAIMYVKPYLSLFWAAAIYTSQVRRLLSPSLSGISILCLPAAYWTNTTQSFLQMNYRSASSQELMSTRVDEFQTSHFCLSNTSSLPWPWSPAPPSGSTPVTNLSLEAREHLPHMHRPRSWQIYWVLESGQRIPASSKHEIESSKVYIINYFCCAGDAEELPHPLRDLAEMQSRNGTQRLFCWQRHHEGAIWLDDGLGDLDAIRRMQIHPWIRDPWNNDDFPVSKPQHKELDLERILKWRDAVEHDGYENVLIHDNVR</sequence>
<evidence type="ECO:0000313" key="3">
    <source>
        <dbReference type="Proteomes" id="UP000248817"/>
    </source>
</evidence>
<proteinExistence type="predicted"/>
<evidence type="ECO:0000313" key="2">
    <source>
        <dbReference type="EMBL" id="PYI27572.1"/>
    </source>
</evidence>
<dbReference type="Proteomes" id="UP000248817">
    <property type="component" value="Unassembled WGS sequence"/>
</dbReference>
<feature type="compositionally biased region" description="Polar residues" evidence="1">
    <location>
        <begin position="58"/>
        <end position="68"/>
    </location>
</feature>